<name>X0ZHX9_9ZZZZ</name>
<dbReference type="InterPro" id="IPR042099">
    <property type="entry name" value="ANL_N_sf"/>
</dbReference>
<evidence type="ECO:0000313" key="1">
    <source>
        <dbReference type="EMBL" id="GAG69240.1"/>
    </source>
</evidence>
<dbReference type="SUPFAM" id="SSF56801">
    <property type="entry name" value="Acetyl-CoA synthetase-like"/>
    <property type="match status" value="1"/>
</dbReference>
<gene>
    <name evidence="1" type="ORF">S01H4_15414</name>
</gene>
<dbReference type="InterPro" id="IPR053158">
    <property type="entry name" value="CapK_Type1_Caps_Biosynth"/>
</dbReference>
<organism evidence="1">
    <name type="scientific">marine sediment metagenome</name>
    <dbReference type="NCBI Taxonomy" id="412755"/>
    <lineage>
        <taxon>unclassified sequences</taxon>
        <taxon>metagenomes</taxon>
        <taxon>ecological metagenomes</taxon>
    </lineage>
</organism>
<dbReference type="EMBL" id="BART01006756">
    <property type="protein sequence ID" value="GAG69240.1"/>
    <property type="molecule type" value="Genomic_DNA"/>
</dbReference>
<dbReference type="Gene3D" id="3.40.50.12780">
    <property type="entry name" value="N-terminal domain of ligase-like"/>
    <property type="match status" value="1"/>
</dbReference>
<evidence type="ECO:0008006" key="2">
    <source>
        <dbReference type="Google" id="ProtNLM"/>
    </source>
</evidence>
<accession>X0ZHX9</accession>
<sequence>MVEVTSGSTGEPLKIKRTWRDLFYIKANDIRAFQQTGFRFYHRQVILKSSTETITRRHWFERFGILRKYSLSVTDSPEHNLTKLKEICPQHLHGYPNGLLEIAEFLRDRKETFTIPIICTGAEVMDQYMRQKISESFNTEVFDLYGAREVGNIAWECQSHQGMHINDDSMIVELLDENGQEVPDDAEGEIVVTHLDSFDYPFIRYRLDDRALRQGGRCPCGVDFSRLKSITGRDDARIRLPSGHWITGMVFQELRTVPWISAFRIVQDDPKFVRLQVVPKSTIQHEELEALVAQASDLMQG</sequence>
<dbReference type="PANTHER" id="PTHR36932">
    <property type="entry name" value="CAPSULAR POLYSACCHARIDE BIOSYNTHESIS PROTEIN"/>
    <property type="match status" value="1"/>
</dbReference>
<proteinExistence type="predicted"/>
<protein>
    <recommendedName>
        <fullName evidence="2">AMP-dependent synthetase/ligase domain-containing protein</fullName>
    </recommendedName>
</protein>
<dbReference type="AlphaFoldDB" id="X0ZHX9"/>
<reference evidence="1" key="1">
    <citation type="journal article" date="2014" name="Front. Microbiol.">
        <title>High frequency of phylogenetically diverse reductive dehalogenase-homologous genes in deep subseafloor sedimentary metagenomes.</title>
        <authorList>
            <person name="Kawai M."/>
            <person name="Futagami T."/>
            <person name="Toyoda A."/>
            <person name="Takaki Y."/>
            <person name="Nishi S."/>
            <person name="Hori S."/>
            <person name="Arai W."/>
            <person name="Tsubouchi T."/>
            <person name="Morono Y."/>
            <person name="Uchiyama I."/>
            <person name="Ito T."/>
            <person name="Fujiyama A."/>
            <person name="Inagaki F."/>
            <person name="Takami H."/>
        </authorList>
    </citation>
    <scope>NUCLEOTIDE SEQUENCE</scope>
    <source>
        <strain evidence="1">Expedition CK06-06</strain>
    </source>
</reference>
<feature type="non-terminal residue" evidence="1">
    <location>
        <position position="301"/>
    </location>
</feature>
<dbReference type="PANTHER" id="PTHR36932:SF1">
    <property type="entry name" value="CAPSULAR POLYSACCHARIDE BIOSYNTHESIS PROTEIN"/>
    <property type="match status" value="1"/>
</dbReference>
<comment type="caution">
    <text evidence="1">The sequence shown here is derived from an EMBL/GenBank/DDBJ whole genome shotgun (WGS) entry which is preliminary data.</text>
</comment>